<evidence type="ECO:0000313" key="2">
    <source>
        <dbReference type="EMBL" id="MFF4217908.1"/>
    </source>
</evidence>
<evidence type="ECO:0000313" key="3">
    <source>
        <dbReference type="Proteomes" id="UP001602123"/>
    </source>
</evidence>
<evidence type="ECO:0000256" key="1">
    <source>
        <dbReference type="SAM" id="MobiDB-lite"/>
    </source>
</evidence>
<feature type="region of interest" description="Disordered" evidence="1">
    <location>
        <begin position="1"/>
        <end position="28"/>
    </location>
</feature>
<accession>A0ABW6TZ94</accession>
<protein>
    <submittedName>
        <fullName evidence="2">Uncharacterized protein</fullName>
    </submittedName>
</protein>
<comment type="caution">
    <text evidence="2">The sequence shown here is derived from an EMBL/GenBank/DDBJ whole genome shotgun (WGS) entry which is preliminary data.</text>
</comment>
<dbReference type="RefSeq" id="WP_146166830.1">
    <property type="nucleotide sequence ID" value="NZ_JBFAUC010000003.1"/>
</dbReference>
<sequence>MTEASRVGGQQQLEHGYTPEEAPGRRPDDLSKWCLRCAELRVRFHGAACLGRTAEAVALNAEFLRHQQVVHS</sequence>
<name>A0ABW6TZ94_9ACTN</name>
<proteinExistence type="predicted"/>
<gene>
    <name evidence="2" type="ORF">ACFYZM_16730</name>
</gene>
<keyword evidence="3" id="KW-1185">Reference proteome</keyword>
<dbReference type="Proteomes" id="UP001602123">
    <property type="component" value="Unassembled WGS sequence"/>
</dbReference>
<dbReference type="EMBL" id="JBIAUT010000005">
    <property type="protein sequence ID" value="MFF4217908.1"/>
    <property type="molecule type" value="Genomic_DNA"/>
</dbReference>
<reference evidence="2 3" key="1">
    <citation type="submission" date="2024-10" db="EMBL/GenBank/DDBJ databases">
        <title>The Natural Products Discovery Center: Release of the First 8490 Sequenced Strains for Exploring Actinobacteria Biosynthetic Diversity.</title>
        <authorList>
            <person name="Kalkreuter E."/>
            <person name="Kautsar S.A."/>
            <person name="Yang D."/>
            <person name="Bader C.D."/>
            <person name="Teijaro C.N."/>
            <person name="Fluegel L."/>
            <person name="Davis C.M."/>
            <person name="Simpson J.R."/>
            <person name="Lauterbach L."/>
            <person name="Steele A.D."/>
            <person name="Gui C."/>
            <person name="Meng S."/>
            <person name="Li G."/>
            <person name="Viehrig K."/>
            <person name="Ye F."/>
            <person name="Su P."/>
            <person name="Kiefer A.F."/>
            <person name="Nichols A."/>
            <person name="Cepeda A.J."/>
            <person name="Yan W."/>
            <person name="Fan B."/>
            <person name="Jiang Y."/>
            <person name="Adhikari A."/>
            <person name="Zheng C.-J."/>
            <person name="Schuster L."/>
            <person name="Cowan T.M."/>
            <person name="Smanski M.J."/>
            <person name="Chevrette M.G."/>
            <person name="De Carvalho L.P.S."/>
            <person name="Shen B."/>
        </authorList>
    </citation>
    <scope>NUCLEOTIDE SEQUENCE [LARGE SCALE GENOMIC DNA]</scope>
    <source>
        <strain evidence="2 3">NPDC001650</strain>
    </source>
</reference>
<organism evidence="2 3">
    <name type="scientific">Streptomyces nondiastaticus</name>
    <dbReference type="NCBI Taxonomy" id="3154512"/>
    <lineage>
        <taxon>Bacteria</taxon>
        <taxon>Bacillati</taxon>
        <taxon>Actinomycetota</taxon>
        <taxon>Actinomycetes</taxon>
        <taxon>Kitasatosporales</taxon>
        <taxon>Streptomycetaceae</taxon>
        <taxon>Streptomyces</taxon>
    </lineage>
</organism>